<dbReference type="GO" id="GO:0006887">
    <property type="term" value="P:exocytosis"/>
    <property type="evidence" value="ECO:0007669"/>
    <property type="project" value="UniProtKB-KW"/>
</dbReference>
<evidence type="ECO:0000256" key="1">
    <source>
        <dbReference type="ARBA" id="ARBA00009447"/>
    </source>
</evidence>
<proteinExistence type="inferred from homology"/>
<keyword evidence="5" id="KW-1185">Reference proteome</keyword>
<name>A0A1G4IZ44_9SACH</name>
<sequence>MSAYALQRISELLRDESSFEKTKEIRSQLQKEKSTVEYQLNKESKKSLNNVISNLEKIQLARKNVRSLRDKLGKVNSLSQENKSSIDRYEIINEATTIHELIEKTESMYDKVVGFNDLIKRIDELIDEEVSNDALDSGLPHLLQIHYMLTMARDFQDQSVVLAQTSTDDVQRTMQRVFLRLPDLIKKFNQLLESLIYDIVEAVRTENRSLLIRLFKIIDLEDREDIKIVATRKIIETKERESEARKIKKLPNSFNKMNDLIEDAQHVYPSPFALAREITNGMISSRLLPRGYKKLMFDTIKRSISEMFIEVRKEYQGERRFEVLNNMDWVFNELMVVKEHVEKLCPAHWQLFTHFFDFYYTELNDLITELVNAEPETLIILDILNYDKSFQKALTKDFGFTKDTVRSVIGEKEKETLLSDYLNLIVTKSNEWFKNLGDAETKIFVERTTPPHTDSEGLLFLDGTKTCFQMFSQQVEVAAGSGQAKILVGVVEKLCELLAVRQKKWMAVISAEVKKCIEYNHKVENSDEGTAPEEESAGGLVEYLISLANDQMKAADYAVAISQKYGSMVSKIHEKAITNNIEYTLDGFAEVAKCSSTGLIKLIFDDLRKPFTQVFGKHWYSGNQAQQISDTLYEYLSDIRGQMNPFVYSTLVESIVEETILEFVECLKYEHSFKNKNNKFLECMKRDFEVFYKFFVQFVPEEEREIIDDKFKLMEFFMDFACGPVNGIIEVWTQCIESYWDCPVAFLSAIMRCRKDVDSSTLKSTTATAHRIISNTQRNNQLRAQDLQPTFISRFRISQ</sequence>
<dbReference type="InterPro" id="IPR010326">
    <property type="entry name" value="EXOC3/Sec6"/>
</dbReference>
<dbReference type="OrthoDB" id="190098at2759"/>
<reference evidence="5" key="1">
    <citation type="submission" date="2016-03" db="EMBL/GenBank/DDBJ databases">
        <authorList>
            <person name="Devillers Hugo."/>
        </authorList>
    </citation>
    <scope>NUCLEOTIDE SEQUENCE [LARGE SCALE GENOMIC DNA]</scope>
</reference>
<dbReference type="PANTHER" id="PTHR21292">
    <property type="entry name" value="EXOCYST COMPLEX COMPONENT SEC6-RELATED"/>
    <property type="match status" value="1"/>
</dbReference>
<dbReference type="InterPro" id="IPR042532">
    <property type="entry name" value="EXOC3/Sec6_C"/>
</dbReference>
<dbReference type="EMBL" id="LT598450">
    <property type="protein sequence ID" value="SCU82551.1"/>
    <property type="molecule type" value="Genomic_DNA"/>
</dbReference>
<dbReference type="PANTHER" id="PTHR21292:SF1">
    <property type="entry name" value="EXOCYST COMPLEX COMPONENT 3"/>
    <property type="match status" value="1"/>
</dbReference>
<evidence type="ECO:0000313" key="4">
    <source>
        <dbReference type="EMBL" id="SCU82551.1"/>
    </source>
</evidence>
<keyword evidence="3" id="KW-0268">Exocytosis</keyword>
<dbReference type="GO" id="GO:0051601">
    <property type="term" value="P:exocyst localization"/>
    <property type="evidence" value="ECO:0007669"/>
    <property type="project" value="TreeGrafter"/>
</dbReference>
<organism evidence="4 5">
    <name type="scientific">Lachancea nothofagi CBS 11611</name>
    <dbReference type="NCBI Taxonomy" id="1266666"/>
    <lineage>
        <taxon>Eukaryota</taxon>
        <taxon>Fungi</taxon>
        <taxon>Dikarya</taxon>
        <taxon>Ascomycota</taxon>
        <taxon>Saccharomycotina</taxon>
        <taxon>Saccharomycetes</taxon>
        <taxon>Saccharomycetales</taxon>
        <taxon>Saccharomycetaceae</taxon>
        <taxon>Lachancea</taxon>
    </lineage>
</organism>
<evidence type="ECO:0000256" key="2">
    <source>
        <dbReference type="ARBA" id="ARBA00022448"/>
    </source>
</evidence>
<evidence type="ECO:0000256" key="3">
    <source>
        <dbReference type="ARBA" id="ARBA00022483"/>
    </source>
</evidence>
<dbReference type="Gene3D" id="1.10.357.70">
    <property type="entry name" value="Exocyst complex component Sec6, C-terminal domain"/>
    <property type="match status" value="1"/>
</dbReference>
<comment type="similarity">
    <text evidence="1">Belongs to the SEC6 family.</text>
</comment>
<evidence type="ECO:0000313" key="5">
    <source>
        <dbReference type="Proteomes" id="UP000189911"/>
    </source>
</evidence>
<dbReference type="AlphaFoldDB" id="A0A1G4IZ44"/>
<accession>A0A1G4IZ44</accession>
<dbReference type="GO" id="GO:0000149">
    <property type="term" value="F:SNARE binding"/>
    <property type="evidence" value="ECO:0007669"/>
    <property type="project" value="TreeGrafter"/>
</dbReference>
<dbReference type="GO" id="GO:0000145">
    <property type="term" value="C:exocyst"/>
    <property type="evidence" value="ECO:0007669"/>
    <property type="project" value="InterPro"/>
</dbReference>
<gene>
    <name evidence="4" type="ORF">LANO_0B06678G</name>
</gene>
<dbReference type="FunFam" id="1.10.357.50:FF:000006">
    <property type="entry name" value="Exocyst complex component sec6"/>
    <property type="match status" value="1"/>
</dbReference>
<protein>
    <submittedName>
        <fullName evidence="4">LANO_0B06678g1_1</fullName>
    </submittedName>
</protein>
<dbReference type="Gene3D" id="1.10.357.50">
    <property type="match status" value="1"/>
</dbReference>
<dbReference type="Pfam" id="PF06046">
    <property type="entry name" value="Sec6"/>
    <property type="match status" value="1"/>
</dbReference>
<keyword evidence="2" id="KW-0813">Transport</keyword>
<dbReference type="Proteomes" id="UP000189911">
    <property type="component" value="Chromosome B"/>
</dbReference>